<proteinExistence type="predicted"/>
<dbReference type="EMBL" id="ACRO01000012">
    <property type="protein sequence ID" value="EGF88611.1"/>
    <property type="molecule type" value="Genomic_DNA"/>
</dbReference>
<protein>
    <recommendedName>
        <fullName evidence="3">MmcQ family protein</fullName>
    </recommendedName>
</protein>
<name>A0AA87DRS3_9BACL</name>
<comment type="caution">
    <text evidence="1">The sequence shown here is derived from an EMBL/GenBank/DDBJ whole genome shotgun (WGS) entry which is preliminary data.</text>
</comment>
<dbReference type="Proteomes" id="UP000004773">
    <property type="component" value="Unassembled WGS sequence"/>
</dbReference>
<dbReference type="SUPFAM" id="SSF142906">
    <property type="entry name" value="YjbR-like"/>
    <property type="match status" value="1"/>
</dbReference>
<gene>
    <name evidence="1" type="ORF">HMPREF0428_00889</name>
</gene>
<dbReference type="PANTHER" id="PTHR35145:SF1">
    <property type="entry name" value="CYTOPLASMIC PROTEIN"/>
    <property type="match status" value="1"/>
</dbReference>
<organism evidence="1 2">
    <name type="scientific">Gemella haemolysans M341</name>
    <dbReference type="NCBI Taxonomy" id="562981"/>
    <lineage>
        <taxon>Bacteria</taxon>
        <taxon>Bacillati</taxon>
        <taxon>Bacillota</taxon>
        <taxon>Bacilli</taxon>
        <taxon>Bacillales</taxon>
        <taxon>Gemellaceae</taxon>
        <taxon>Gemella</taxon>
    </lineage>
</organism>
<evidence type="ECO:0008006" key="3">
    <source>
        <dbReference type="Google" id="ProtNLM"/>
    </source>
</evidence>
<dbReference type="PANTHER" id="PTHR35145">
    <property type="entry name" value="CYTOPLASMIC PROTEIN-RELATED"/>
    <property type="match status" value="1"/>
</dbReference>
<sequence>MKIIDVEKYNFSKEQLKGFGFKEEAEKLIYRQEILDMSFLIEIVFVDSQLLVGVYDLEFDEVYSLYSVDSAVGETVQNIREHVENLLRFILGLADESGKIGSEVIDYCYKYGGNHVNPFKKHPDILAFVNEKNKWYALILEVKYNKLNKNTDITTKVKVLNLKYSTDKILDIIDNKNIFPAYHMNKKHWISIVLDKNIKLETIKELIDISYSLVK</sequence>
<dbReference type="InterPro" id="IPR007351">
    <property type="entry name" value="YjbR"/>
</dbReference>
<dbReference type="RefSeq" id="WP_003146965.1">
    <property type="nucleotide sequence ID" value="NZ_GL883583.1"/>
</dbReference>
<dbReference type="InterPro" id="IPR058532">
    <property type="entry name" value="YjbR/MT2646/Rv2570-like"/>
</dbReference>
<reference evidence="1 2" key="1">
    <citation type="submission" date="2011-03" db="EMBL/GenBank/DDBJ databases">
        <title>The Genome Sequence of Gemella haemolysans M341.</title>
        <authorList>
            <consortium name="The Broad Institute Genome Sequencing Platform"/>
            <consortium name="The Broad Institute Genome Sequencing Center for Infectious Disease"/>
            <person name="Earl A."/>
            <person name="Ward D."/>
            <person name="Feldgarden M."/>
            <person name="Gevers D."/>
            <person name="Sibley C.D."/>
            <person name="Field T.R."/>
            <person name="Grinwis M."/>
            <person name="Eshaghurshan C.S."/>
            <person name="Surette M.G."/>
            <person name="Young S.K."/>
            <person name="Zeng Q."/>
            <person name="Gargeya S."/>
            <person name="Fitzgerald M."/>
            <person name="Haas B."/>
            <person name="Abouelleil A."/>
            <person name="Alvarado L."/>
            <person name="Arachchi H.M."/>
            <person name="Berlin A."/>
            <person name="Brown A."/>
            <person name="Chapman S.B."/>
            <person name="Chen Z."/>
            <person name="Dunbar C."/>
            <person name="Freedman E."/>
            <person name="Gearin G."/>
            <person name="Gellesch M."/>
            <person name="Goldberg J."/>
            <person name="Griggs A."/>
            <person name="Gujja S."/>
            <person name="Heilman E.R."/>
            <person name="Heiman D."/>
            <person name="Howarth C."/>
            <person name="Larson L."/>
            <person name="Lui A."/>
            <person name="MacDonald P.J.P."/>
            <person name="Mehta T."/>
            <person name="Montmayeur A."/>
            <person name="Murphy C."/>
            <person name="Neiman D."/>
            <person name="Pearson M."/>
            <person name="Priest M."/>
            <person name="Roberts A."/>
            <person name="Saif S."/>
            <person name="Shea T."/>
            <person name="Shenoy N."/>
            <person name="Sisk P."/>
            <person name="Stolte C."/>
            <person name="Sykes S."/>
            <person name="White J."/>
            <person name="Yandava C."/>
            <person name="Wortman J."/>
            <person name="Nusbaum C."/>
            <person name="Birren B."/>
        </authorList>
    </citation>
    <scope>NUCLEOTIDE SEQUENCE [LARGE SCALE GENOMIC DNA]</scope>
    <source>
        <strain evidence="1 2">M341</strain>
    </source>
</reference>
<accession>A0AA87DRS3</accession>
<evidence type="ECO:0000313" key="2">
    <source>
        <dbReference type="Proteomes" id="UP000004773"/>
    </source>
</evidence>
<dbReference type="AlphaFoldDB" id="A0AA87DRS3"/>
<dbReference type="Pfam" id="PF04237">
    <property type="entry name" value="YjbR"/>
    <property type="match status" value="1"/>
</dbReference>
<evidence type="ECO:0000313" key="1">
    <source>
        <dbReference type="EMBL" id="EGF88611.1"/>
    </source>
</evidence>
<dbReference type="InterPro" id="IPR038056">
    <property type="entry name" value="YjbR-like_sf"/>
</dbReference>
<dbReference type="Gene3D" id="3.90.1150.30">
    <property type="match status" value="1"/>
</dbReference>